<evidence type="ECO:0000313" key="3">
    <source>
        <dbReference type="RefSeq" id="XP_026106721.1"/>
    </source>
</evidence>
<evidence type="ECO:0000256" key="1">
    <source>
        <dbReference type="SAM" id="MobiDB-lite"/>
    </source>
</evidence>
<name>A0A6P6NEW8_CARAU</name>
<dbReference type="RefSeq" id="XP_026106721.1">
    <property type="nucleotide sequence ID" value="XM_026250936.1"/>
</dbReference>
<dbReference type="OrthoDB" id="8819180at2759"/>
<dbReference type="Proteomes" id="UP000515129">
    <property type="component" value="Unplaced"/>
</dbReference>
<proteinExistence type="predicted"/>
<accession>A0A6P6NEW8</accession>
<gene>
    <name evidence="3" type="primary">LOC113078614</name>
</gene>
<feature type="compositionally biased region" description="Acidic residues" evidence="1">
    <location>
        <begin position="508"/>
        <end position="517"/>
    </location>
</feature>
<organism evidence="2 3">
    <name type="scientific">Carassius auratus</name>
    <name type="common">Goldfish</name>
    <dbReference type="NCBI Taxonomy" id="7957"/>
    <lineage>
        <taxon>Eukaryota</taxon>
        <taxon>Metazoa</taxon>
        <taxon>Chordata</taxon>
        <taxon>Craniata</taxon>
        <taxon>Vertebrata</taxon>
        <taxon>Euteleostomi</taxon>
        <taxon>Actinopterygii</taxon>
        <taxon>Neopterygii</taxon>
        <taxon>Teleostei</taxon>
        <taxon>Ostariophysi</taxon>
        <taxon>Cypriniformes</taxon>
        <taxon>Cyprinidae</taxon>
        <taxon>Cyprininae</taxon>
        <taxon>Carassius</taxon>
    </lineage>
</organism>
<dbReference type="GeneID" id="113078614"/>
<keyword evidence="2" id="KW-1185">Reference proteome</keyword>
<reference evidence="3" key="1">
    <citation type="submission" date="2025-08" db="UniProtKB">
        <authorList>
            <consortium name="RefSeq"/>
        </authorList>
    </citation>
    <scope>IDENTIFICATION</scope>
    <source>
        <strain evidence="3">Wakin</strain>
        <tissue evidence="3">Muscle</tissue>
    </source>
</reference>
<sequence>MACDNRVQSDNYRELAFAAHLAAQLAVPHLKDVTFQSVICNFMWNLTEQNLEVTQAALSFPFSRQQIYQMLTSIVTSAATTTTDLISKLSTIVGMTPSEIVNSNRPSTSSSTEDNHLDTSERPVILKMEQLPYVYPLESLFGITVDGLLSSADCDFSDSLGEDNSRSSELAGIVVEEVLYRVNVVMHNSVLKINAASSPCFVYFRPDDSCTDIGELLISGVIRKLSALHCHISRAVATTAIGTVLAAIEGKLPCPLNPSHWVEVTSNVIDYIVEDVISAWSNNPSAASRTWEAGHVPVLRPTFESTEGGMSLILLESNHPSGSGRPKTTLFDSLMTALYMSKCSGHFSSQDNSYAASERLHQRFADLMNCILRCKTSVSKEVRMAAIDFLHYFVEEQVQRLFVCSTFPRPAVLPEKTPVMPFIIKEEDFGLTVVDHLTELVVSQVFDLLAKRFPSSESVKTEQKSHDVSIQENLPELTFRDKLKMMKSNVLKKLRNPFRSKDSKNKDDDEETSEESTDGNTTAPEPEKQKSFSGKKTLLLEVATATGALVTEIH</sequence>
<dbReference type="AlphaFoldDB" id="A0A6P6NEW8"/>
<protein>
    <submittedName>
        <fullName evidence="3">Uncharacterized protein LOC113078614</fullName>
    </submittedName>
</protein>
<dbReference type="KEGG" id="caua:113078614"/>
<feature type="region of interest" description="Disordered" evidence="1">
    <location>
        <begin position="496"/>
        <end position="536"/>
    </location>
</feature>
<evidence type="ECO:0000313" key="2">
    <source>
        <dbReference type="Proteomes" id="UP000515129"/>
    </source>
</evidence>